<accession>A0ABR3EHW2</accession>
<protein>
    <submittedName>
        <fullName evidence="1">Uncharacterized protein</fullName>
    </submittedName>
</protein>
<evidence type="ECO:0000313" key="2">
    <source>
        <dbReference type="Proteomes" id="UP001465976"/>
    </source>
</evidence>
<gene>
    <name evidence="1" type="ORF">V5O48_019639</name>
</gene>
<sequence>PDHYVQMARATKIYIDHAWDFVAQLPGYQSSDHGNNTWQRILFAVEEWLKGIELKVPVTVYVASRGVIGGLKDPL</sequence>
<evidence type="ECO:0000313" key="1">
    <source>
        <dbReference type="EMBL" id="KAL0562448.1"/>
    </source>
</evidence>
<dbReference type="Proteomes" id="UP001465976">
    <property type="component" value="Unassembled WGS sequence"/>
</dbReference>
<feature type="non-terminal residue" evidence="1">
    <location>
        <position position="1"/>
    </location>
</feature>
<keyword evidence="2" id="KW-1185">Reference proteome</keyword>
<comment type="caution">
    <text evidence="1">The sequence shown here is derived from an EMBL/GenBank/DDBJ whole genome shotgun (WGS) entry which is preliminary data.</text>
</comment>
<organism evidence="1 2">
    <name type="scientific">Marasmius crinis-equi</name>
    <dbReference type="NCBI Taxonomy" id="585013"/>
    <lineage>
        <taxon>Eukaryota</taxon>
        <taxon>Fungi</taxon>
        <taxon>Dikarya</taxon>
        <taxon>Basidiomycota</taxon>
        <taxon>Agaricomycotina</taxon>
        <taxon>Agaricomycetes</taxon>
        <taxon>Agaricomycetidae</taxon>
        <taxon>Agaricales</taxon>
        <taxon>Marasmiineae</taxon>
        <taxon>Marasmiaceae</taxon>
        <taxon>Marasmius</taxon>
    </lineage>
</organism>
<proteinExistence type="predicted"/>
<reference evidence="1 2" key="1">
    <citation type="submission" date="2024-02" db="EMBL/GenBank/DDBJ databases">
        <title>A draft genome for the cacao thread blight pathogen Marasmius crinis-equi.</title>
        <authorList>
            <person name="Cohen S.P."/>
            <person name="Baruah I.K."/>
            <person name="Amoako-Attah I."/>
            <person name="Bukari Y."/>
            <person name="Meinhardt L.W."/>
            <person name="Bailey B.A."/>
        </authorList>
    </citation>
    <scope>NUCLEOTIDE SEQUENCE [LARGE SCALE GENOMIC DNA]</scope>
    <source>
        <strain evidence="1 2">GH-76</strain>
    </source>
</reference>
<feature type="non-terminal residue" evidence="1">
    <location>
        <position position="75"/>
    </location>
</feature>
<name>A0ABR3EHW2_9AGAR</name>
<dbReference type="EMBL" id="JBAHYK010005716">
    <property type="protein sequence ID" value="KAL0562448.1"/>
    <property type="molecule type" value="Genomic_DNA"/>
</dbReference>